<evidence type="ECO:0000256" key="2">
    <source>
        <dbReference type="ARBA" id="ARBA00022475"/>
    </source>
</evidence>
<comment type="cofactor">
    <cofactor evidence="7">
        <name>Mg(2+)</name>
        <dbReference type="ChEBI" id="CHEBI:18420"/>
    </cofactor>
</comment>
<gene>
    <name evidence="9" type="ORF">AVL62_11310</name>
</gene>
<evidence type="ECO:0008006" key="11">
    <source>
        <dbReference type="Google" id="ProtNLM"/>
    </source>
</evidence>
<keyword evidence="6 8" id="KW-0472">Membrane</keyword>
<keyword evidence="7" id="KW-0479">Metal-binding</keyword>
<keyword evidence="3" id="KW-0808">Transferase</keyword>
<comment type="caution">
    <text evidence="9">The sequence shown here is derived from an EMBL/GenBank/DDBJ whole genome shotgun (WGS) entry which is preliminary data.</text>
</comment>
<evidence type="ECO:0000256" key="4">
    <source>
        <dbReference type="ARBA" id="ARBA00022692"/>
    </source>
</evidence>
<evidence type="ECO:0000256" key="3">
    <source>
        <dbReference type="ARBA" id="ARBA00022679"/>
    </source>
</evidence>
<keyword evidence="5 8" id="KW-1133">Transmembrane helix</keyword>
<dbReference type="Proteomes" id="UP000054837">
    <property type="component" value="Unassembled WGS sequence"/>
</dbReference>
<sequence>MSDLAPAALAVGAGLLTAATAPALAPLLRSWGLVDVPNHRSSHGTPTLRGAGLALLLGVLLTAAAAELVGEADLPWVALAACAVTALLGLAVDLREPSPLVRLVLLALVGAGLGSLLGGPGTALLGAVAMPVLVNVVNFMDGINGITALTAMAWGLVAVLGGDTGGAVALGALTLGAAAGFLPWNLPRARMFLGDCGSYLVGALVTAGLLLEQSGGGQVLLLLLPLLPSVADTGLTLVRRAARGERLTEAHREHLYQRLSRRPGWTHARVALLWAGLGLAGSGIWWLLRHNGAS</sequence>
<dbReference type="GO" id="GO:0005886">
    <property type="term" value="C:plasma membrane"/>
    <property type="evidence" value="ECO:0007669"/>
    <property type="project" value="UniProtKB-SubCell"/>
</dbReference>
<dbReference type="GO" id="GO:0016780">
    <property type="term" value="F:phosphotransferase activity, for other substituted phosphate groups"/>
    <property type="evidence" value="ECO:0007669"/>
    <property type="project" value="InterPro"/>
</dbReference>
<keyword evidence="10" id="KW-1185">Reference proteome</keyword>
<dbReference type="GO" id="GO:0009103">
    <property type="term" value="P:lipopolysaccharide biosynthetic process"/>
    <property type="evidence" value="ECO:0007669"/>
    <property type="project" value="TreeGrafter"/>
</dbReference>
<feature type="transmembrane region" description="Helical" evidence="8">
    <location>
        <begin position="142"/>
        <end position="160"/>
    </location>
</feature>
<evidence type="ECO:0000313" key="9">
    <source>
        <dbReference type="EMBL" id="KUG58480.1"/>
    </source>
</evidence>
<feature type="transmembrane region" description="Helical" evidence="8">
    <location>
        <begin position="47"/>
        <end position="69"/>
    </location>
</feature>
<feature type="transmembrane region" description="Helical" evidence="8">
    <location>
        <begin position="166"/>
        <end position="184"/>
    </location>
</feature>
<dbReference type="GO" id="GO:0046872">
    <property type="term" value="F:metal ion binding"/>
    <property type="evidence" value="ECO:0007669"/>
    <property type="project" value="UniProtKB-KW"/>
</dbReference>
<evidence type="ECO:0000256" key="8">
    <source>
        <dbReference type="SAM" id="Phobius"/>
    </source>
</evidence>
<reference evidence="9 10" key="1">
    <citation type="submission" date="2015-12" db="EMBL/GenBank/DDBJ databases">
        <title>Serinicoccus chungangenesis strain CD08_5 genome sequencing and assembly.</title>
        <authorList>
            <person name="Chander A.M."/>
            <person name="Kaur G."/>
            <person name="Nair G.R."/>
            <person name="Dhawan D.K."/>
            <person name="Kochhar R.K."/>
            <person name="Mayilraj S."/>
            <person name="Bhadada S.K."/>
        </authorList>
    </citation>
    <scope>NUCLEOTIDE SEQUENCE [LARGE SCALE GENOMIC DNA]</scope>
    <source>
        <strain evidence="9 10">CD08_5</strain>
    </source>
</reference>
<dbReference type="STRING" id="767452.AVL62_11310"/>
<evidence type="ECO:0000313" key="10">
    <source>
        <dbReference type="Proteomes" id="UP000054837"/>
    </source>
</evidence>
<dbReference type="InterPro" id="IPR000715">
    <property type="entry name" value="Glycosyl_transferase_4"/>
</dbReference>
<dbReference type="PANTHER" id="PTHR22926">
    <property type="entry name" value="PHOSPHO-N-ACETYLMURAMOYL-PENTAPEPTIDE-TRANSFERASE"/>
    <property type="match status" value="1"/>
</dbReference>
<comment type="subcellular location">
    <subcellularLocation>
        <location evidence="1">Cell membrane</location>
        <topology evidence="1">Multi-pass membrane protein</topology>
    </subcellularLocation>
</comment>
<evidence type="ECO:0000256" key="1">
    <source>
        <dbReference type="ARBA" id="ARBA00004651"/>
    </source>
</evidence>
<evidence type="ECO:0000256" key="5">
    <source>
        <dbReference type="ARBA" id="ARBA00022989"/>
    </source>
</evidence>
<feature type="transmembrane region" description="Helical" evidence="8">
    <location>
        <begin position="76"/>
        <end position="92"/>
    </location>
</feature>
<proteinExistence type="predicted"/>
<feature type="transmembrane region" description="Helical" evidence="8">
    <location>
        <begin position="270"/>
        <end position="288"/>
    </location>
</feature>
<keyword evidence="4 8" id="KW-0812">Transmembrane</keyword>
<accession>A0A0W8IF97</accession>
<name>A0A0W8IF97_9MICO</name>
<organism evidence="9 10">
    <name type="scientific">Serinicoccus chungangensis</name>
    <dbReference type="NCBI Taxonomy" id="767452"/>
    <lineage>
        <taxon>Bacteria</taxon>
        <taxon>Bacillati</taxon>
        <taxon>Actinomycetota</taxon>
        <taxon>Actinomycetes</taxon>
        <taxon>Micrococcales</taxon>
        <taxon>Ornithinimicrobiaceae</taxon>
        <taxon>Serinicoccus</taxon>
    </lineage>
</organism>
<keyword evidence="7" id="KW-0460">Magnesium</keyword>
<feature type="binding site" evidence="7">
    <location>
        <position position="138"/>
    </location>
    <ligand>
        <name>Mg(2+)</name>
        <dbReference type="ChEBI" id="CHEBI:18420"/>
    </ligand>
</feature>
<feature type="transmembrane region" description="Helical" evidence="8">
    <location>
        <begin position="104"/>
        <end position="130"/>
    </location>
</feature>
<keyword evidence="2" id="KW-1003">Cell membrane</keyword>
<evidence type="ECO:0000256" key="7">
    <source>
        <dbReference type="PIRSR" id="PIRSR600715-1"/>
    </source>
</evidence>
<dbReference type="RefSeq" id="WP_058890157.1">
    <property type="nucleotide sequence ID" value="NZ_LQBL01000003.1"/>
</dbReference>
<dbReference type="PANTHER" id="PTHR22926:SF3">
    <property type="entry name" value="UNDECAPRENYL-PHOSPHATE ALPHA-N-ACETYLGLUCOSAMINYL 1-PHOSPHATE TRANSFERASE"/>
    <property type="match status" value="1"/>
</dbReference>
<dbReference type="AlphaFoldDB" id="A0A0W8IF97"/>
<dbReference type="OrthoDB" id="9783652at2"/>
<dbReference type="EMBL" id="LQBL01000003">
    <property type="protein sequence ID" value="KUG58480.1"/>
    <property type="molecule type" value="Genomic_DNA"/>
</dbReference>
<protein>
    <recommendedName>
        <fullName evidence="11">Glycosyl transferase</fullName>
    </recommendedName>
</protein>
<feature type="binding site" evidence="7">
    <location>
        <position position="195"/>
    </location>
    <ligand>
        <name>Mg(2+)</name>
        <dbReference type="ChEBI" id="CHEBI:18420"/>
    </ligand>
</feature>
<dbReference type="GO" id="GO:0044038">
    <property type="term" value="P:cell wall macromolecule biosynthetic process"/>
    <property type="evidence" value="ECO:0007669"/>
    <property type="project" value="TreeGrafter"/>
</dbReference>
<dbReference type="GO" id="GO:0071555">
    <property type="term" value="P:cell wall organization"/>
    <property type="evidence" value="ECO:0007669"/>
    <property type="project" value="TreeGrafter"/>
</dbReference>
<evidence type="ECO:0000256" key="6">
    <source>
        <dbReference type="ARBA" id="ARBA00023136"/>
    </source>
</evidence>
<dbReference type="Pfam" id="PF00953">
    <property type="entry name" value="Glycos_transf_4"/>
    <property type="match status" value="1"/>
</dbReference>